<proteinExistence type="predicted"/>
<dbReference type="InterPro" id="IPR051559">
    <property type="entry name" value="HIF_prolyl_hydroxylases"/>
</dbReference>
<dbReference type="Proteomes" id="UP000557307">
    <property type="component" value="Unassembled WGS sequence"/>
</dbReference>
<keyword evidence="2" id="KW-0847">Vitamin C</keyword>
<evidence type="ECO:0000256" key="4">
    <source>
        <dbReference type="ARBA" id="ARBA00023002"/>
    </source>
</evidence>
<dbReference type="RefSeq" id="WP_184172233.1">
    <property type="nucleotide sequence ID" value="NZ_JACHGF010000002.1"/>
</dbReference>
<dbReference type="GO" id="GO:0008198">
    <property type="term" value="F:ferrous iron binding"/>
    <property type="evidence" value="ECO:0007669"/>
    <property type="project" value="TreeGrafter"/>
</dbReference>
<dbReference type="AlphaFoldDB" id="A0A840TMX9"/>
<reference evidence="6 7" key="1">
    <citation type="submission" date="2020-08" db="EMBL/GenBank/DDBJ databases">
        <title>Genomic Encyclopedia of Type Strains, Phase IV (KMG-IV): sequencing the most valuable type-strain genomes for metagenomic binning, comparative biology and taxonomic classification.</title>
        <authorList>
            <person name="Goeker M."/>
        </authorList>
    </citation>
    <scope>NUCLEOTIDE SEQUENCE [LARGE SCALE GENOMIC DNA]</scope>
    <source>
        <strain evidence="6 7">DSM 105074</strain>
    </source>
</reference>
<keyword evidence="7" id="KW-1185">Reference proteome</keyword>
<dbReference type="PANTHER" id="PTHR12907:SF26">
    <property type="entry name" value="HIF PROLYL HYDROXYLASE, ISOFORM C"/>
    <property type="match status" value="1"/>
</dbReference>
<dbReference type="GO" id="GO:0031543">
    <property type="term" value="F:peptidyl-proline dioxygenase activity"/>
    <property type="evidence" value="ECO:0007669"/>
    <property type="project" value="TreeGrafter"/>
</dbReference>
<gene>
    <name evidence="6" type="ORF">HNQ92_001243</name>
</gene>
<evidence type="ECO:0000256" key="1">
    <source>
        <dbReference type="ARBA" id="ARBA00001961"/>
    </source>
</evidence>
<sequence>MEKIFDSLITSFIDNKVGIAENFLSEPLASHLRENLAALYAGKRLQSAGTGNGRQLTHDESFRRDKIYWLDRQHHNPHENDFFDLMDRFVKYLNSTCYTGITGYEFHYTLYEKGSFYKKHLDQFQNNDSRQYSMVHYLNTDWQEADGGELRIHHEASTQDIAPRNGQSVFFKSSELEHEVVLTHAPRMSITGWLKVDRLGK</sequence>
<dbReference type="EMBL" id="JACHGF010000002">
    <property type="protein sequence ID" value="MBB5283117.1"/>
    <property type="molecule type" value="Genomic_DNA"/>
</dbReference>
<keyword evidence="4" id="KW-0560">Oxidoreductase</keyword>
<comment type="caution">
    <text evidence="6">The sequence shown here is derived from an EMBL/GenBank/DDBJ whole genome shotgun (WGS) entry which is preliminary data.</text>
</comment>
<accession>A0A840TMX9</accession>
<protein>
    <submittedName>
        <fullName evidence="6">SM-20-related protein</fullName>
    </submittedName>
</protein>
<dbReference type="PANTHER" id="PTHR12907">
    <property type="entry name" value="EGL NINE HOMOLOG-RELATED"/>
    <property type="match status" value="1"/>
</dbReference>
<evidence type="ECO:0000313" key="7">
    <source>
        <dbReference type="Proteomes" id="UP000557307"/>
    </source>
</evidence>
<dbReference type="SMART" id="SM00702">
    <property type="entry name" value="P4Hc"/>
    <property type="match status" value="1"/>
</dbReference>
<dbReference type="Gene3D" id="2.60.120.620">
    <property type="entry name" value="q2cbj1_9rhob like domain"/>
    <property type="match status" value="1"/>
</dbReference>
<keyword evidence="3" id="KW-0223">Dioxygenase</keyword>
<dbReference type="InterPro" id="IPR006620">
    <property type="entry name" value="Pro_4_hyd_alph"/>
</dbReference>
<comment type="cofactor">
    <cofactor evidence="1">
        <name>L-ascorbate</name>
        <dbReference type="ChEBI" id="CHEBI:38290"/>
    </cofactor>
</comment>
<dbReference type="GO" id="GO:0071456">
    <property type="term" value="P:cellular response to hypoxia"/>
    <property type="evidence" value="ECO:0007669"/>
    <property type="project" value="TreeGrafter"/>
</dbReference>
<evidence type="ECO:0000256" key="3">
    <source>
        <dbReference type="ARBA" id="ARBA00022964"/>
    </source>
</evidence>
<feature type="domain" description="Prolyl 4-hydroxylase alpha subunit" evidence="5">
    <location>
        <begin position="15"/>
        <end position="195"/>
    </location>
</feature>
<dbReference type="Pfam" id="PF13640">
    <property type="entry name" value="2OG-FeII_Oxy_3"/>
    <property type="match status" value="1"/>
</dbReference>
<evidence type="ECO:0000256" key="2">
    <source>
        <dbReference type="ARBA" id="ARBA00022896"/>
    </source>
</evidence>
<dbReference type="InterPro" id="IPR044862">
    <property type="entry name" value="Pro_4_hyd_alph_FE2OG_OXY"/>
</dbReference>
<name>A0A840TMX9_9BACT</name>
<organism evidence="6 7">
    <name type="scientific">Rhabdobacter roseus</name>
    <dbReference type="NCBI Taxonomy" id="1655419"/>
    <lineage>
        <taxon>Bacteria</taxon>
        <taxon>Pseudomonadati</taxon>
        <taxon>Bacteroidota</taxon>
        <taxon>Cytophagia</taxon>
        <taxon>Cytophagales</taxon>
        <taxon>Cytophagaceae</taxon>
        <taxon>Rhabdobacter</taxon>
    </lineage>
</organism>
<evidence type="ECO:0000313" key="6">
    <source>
        <dbReference type="EMBL" id="MBB5283117.1"/>
    </source>
</evidence>
<evidence type="ECO:0000259" key="5">
    <source>
        <dbReference type="SMART" id="SM00702"/>
    </source>
</evidence>
<dbReference type="GO" id="GO:0031418">
    <property type="term" value="F:L-ascorbic acid binding"/>
    <property type="evidence" value="ECO:0007669"/>
    <property type="project" value="UniProtKB-KW"/>
</dbReference>